<gene>
    <name evidence="1" type="ORF">bcere0026_8410</name>
</gene>
<comment type="caution">
    <text evidence="1">The sequence shown here is derived from an EMBL/GenBank/DDBJ whole genome shotgun (WGS) entry which is preliminary data.</text>
</comment>
<dbReference type="Proteomes" id="UP000001753">
    <property type="component" value="Chromosome"/>
</dbReference>
<dbReference type="HOGENOM" id="CLU_3284537_0_0_9"/>
<name>C2XQ88_BACMY</name>
<proteinExistence type="predicted"/>
<organism evidence="1">
    <name type="scientific">Bacillus mycoides</name>
    <dbReference type="NCBI Taxonomy" id="1405"/>
    <lineage>
        <taxon>Bacteria</taxon>
        <taxon>Bacillati</taxon>
        <taxon>Bacillota</taxon>
        <taxon>Bacilli</taxon>
        <taxon>Bacillales</taxon>
        <taxon>Bacillaceae</taxon>
        <taxon>Bacillus</taxon>
        <taxon>Bacillus cereus group</taxon>
    </lineage>
</organism>
<protein>
    <submittedName>
        <fullName evidence="1">Uncharacterized protein</fullName>
    </submittedName>
</protein>
<sequence length="40" mass="4607">MRISKIKAVCLGYGLSVMVIEFTNTKEEQNTIEKTKEAFR</sequence>
<evidence type="ECO:0000313" key="1">
    <source>
        <dbReference type="EMBL" id="EEL72218.1"/>
    </source>
</evidence>
<dbReference type="AlphaFoldDB" id="C2XQ88"/>
<reference evidence="1" key="1">
    <citation type="journal article" date="2012" name="Genome Res.">
        <title>Genomic characterization of the Bacillus cereus sensu lato species: Backdrop to the evolution of Bacillus anthracis.</title>
        <authorList>
            <person name="Zwick M.E."/>
            <person name="Joseph S.J."/>
            <person name="Didelot X."/>
            <person name="Chen P.E."/>
            <person name="Bishop-Lilly K.A."/>
            <person name="Stewart A.C."/>
            <person name="Willner K."/>
            <person name="Nolan N."/>
            <person name="Lentz S."/>
            <person name="Thomason M.K."/>
            <person name="Sozhamannan S."/>
            <person name="Mateczun A.J."/>
            <person name="Du L."/>
            <person name="Read T.D."/>
        </authorList>
    </citation>
    <scope>NUCLEOTIDE SEQUENCE [LARGE SCALE GENOMIC DNA]</scope>
    <source>
        <strain evidence="1">AH603</strain>
    </source>
</reference>
<accession>C2XQ88</accession>
<dbReference type="EMBL" id="ACMP01000034">
    <property type="protein sequence ID" value="EEL72218.1"/>
    <property type="molecule type" value="Genomic_DNA"/>
</dbReference>